<dbReference type="InterPro" id="IPR010114">
    <property type="entry name" value="Transcript_reg_NtrC"/>
</dbReference>
<gene>
    <name evidence="15 18" type="primary">ntrC</name>
    <name evidence="18" type="ORF">ACERLL_13200</name>
</gene>
<keyword evidence="10 15" id="KW-0238">DNA-binding</keyword>
<dbReference type="InterPro" id="IPR009057">
    <property type="entry name" value="Homeodomain-like_sf"/>
</dbReference>
<reference evidence="18 19" key="1">
    <citation type="submission" date="2024-08" db="EMBL/GenBank/DDBJ databases">
        <title>Whole-genome sequencing of halo(alkali)philic microorganisms from hypersaline lakes.</title>
        <authorList>
            <person name="Sorokin D.Y."/>
            <person name="Merkel A.Y."/>
            <person name="Messina E."/>
            <person name="Yakimov M."/>
        </authorList>
    </citation>
    <scope>NUCLEOTIDE SEQUENCE [LARGE SCALE GENOMIC DNA]</scope>
    <source>
        <strain evidence="18 19">Cl-TMA</strain>
    </source>
</reference>
<dbReference type="InterPro" id="IPR025944">
    <property type="entry name" value="Sigma_54_int_dom_CS"/>
</dbReference>
<evidence type="ECO:0000256" key="12">
    <source>
        <dbReference type="ARBA" id="ARBA00023163"/>
    </source>
</evidence>
<keyword evidence="8 15" id="KW-0902">Two-component regulatory system</keyword>
<evidence type="ECO:0000259" key="17">
    <source>
        <dbReference type="PROSITE" id="PS50110"/>
    </source>
</evidence>
<dbReference type="InterPro" id="IPR011006">
    <property type="entry name" value="CheY-like_superfamily"/>
</dbReference>
<sequence>MKPTVWVVDDDSSIRWVLEKALSEAGMQVRTFESAAPVLQALDGERPDLVISDVRMPGEDGFALLRRIQADHHNLPVLLTTAYSDMDAAVAAFEEGAFEYLPKPFDVAEAVSLARHAIAQAPAAEEEPAAEKRPEILGEAPAMQQVFRIIGRLVSSEANVLITGESGTGKELVARALHRHSPRSDGPFVALNTAAVPAELLESELFGHERGAFTGAVERRVGRFEEASGGTLFLDEIGDMPAELQTRLLRVLAEGEFQRVGGRQLLHADVRIIAATHQDLSALIRDGGFREDLYHRLNVVPIHLPPLRDRREDIPQLVRHFLEEVANELGLQPKQLSAETLEVLQGHGWPGNVRELENLCRRLTLMAPGTTIFPEDLPPPYRDSTPEESSGDWQSALAQWVRAALQNGQSEVGDRVQADTERVLIREALAHTGGHRQRAAALLGWGRNTLTRKIKELQMEEG</sequence>
<evidence type="ECO:0000256" key="14">
    <source>
        <dbReference type="PROSITE-ProRule" id="PRU00169"/>
    </source>
</evidence>
<feature type="modified residue" description="4-aspartylphosphate" evidence="14">
    <location>
        <position position="53"/>
    </location>
</feature>
<feature type="domain" description="Response regulatory" evidence="17">
    <location>
        <begin position="4"/>
        <end position="118"/>
    </location>
</feature>
<keyword evidence="7 15" id="KW-0067">ATP-binding</keyword>
<dbReference type="InterPro" id="IPR002078">
    <property type="entry name" value="Sigma_54_int"/>
</dbReference>
<keyword evidence="9 15" id="KW-0805">Transcription regulation</keyword>
<evidence type="ECO:0000256" key="5">
    <source>
        <dbReference type="ARBA" id="ARBA00022553"/>
    </source>
</evidence>
<dbReference type="CDD" id="cd00009">
    <property type="entry name" value="AAA"/>
    <property type="match status" value="1"/>
</dbReference>
<dbReference type="PROSITE" id="PS00675">
    <property type="entry name" value="SIGMA54_INTERACT_1"/>
    <property type="match status" value="1"/>
</dbReference>
<evidence type="ECO:0000256" key="3">
    <source>
        <dbReference type="ARBA" id="ARBA00022490"/>
    </source>
</evidence>
<keyword evidence="5 14" id="KW-0597">Phosphoprotein</keyword>
<dbReference type="InterPro" id="IPR025662">
    <property type="entry name" value="Sigma_54_int_dom_ATP-bd_1"/>
</dbReference>
<proteinExistence type="predicted"/>
<dbReference type="SMART" id="SM00448">
    <property type="entry name" value="REC"/>
    <property type="match status" value="1"/>
</dbReference>
<dbReference type="PROSITE" id="PS00676">
    <property type="entry name" value="SIGMA54_INTERACT_2"/>
    <property type="match status" value="1"/>
</dbReference>
<evidence type="ECO:0000256" key="11">
    <source>
        <dbReference type="ARBA" id="ARBA00023159"/>
    </source>
</evidence>
<dbReference type="Proteomes" id="UP001575181">
    <property type="component" value="Unassembled WGS sequence"/>
</dbReference>
<evidence type="ECO:0000256" key="13">
    <source>
        <dbReference type="ARBA" id="ARBA00023231"/>
    </source>
</evidence>
<evidence type="ECO:0000259" key="16">
    <source>
        <dbReference type="PROSITE" id="PS50045"/>
    </source>
</evidence>
<evidence type="ECO:0000256" key="15">
    <source>
        <dbReference type="RuleBase" id="RU365013"/>
    </source>
</evidence>
<dbReference type="PANTHER" id="PTHR32071:SF95">
    <property type="entry name" value="DNA-BINDING TRANSCRIPTIONAL REGULATOR NTRC"/>
    <property type="match status" value="1"/>
</dbReference>
<dbReference type="PRINTS" id="PR01590">
    <property type="entry name" value="HTHFIS"/>
</dbReference>
<dbReference type="NCBIfam" id="NF008176">
    <property type="entry name" value="PRK10923.1"/>
    <property type="match status" value="1"/>
</dbReference>
<dbReference type="SMART" id="SM00382">
    <property type="entry name" value="AAA"/>
    <property type="match status" value="1"/>
</dbReference>
<keyword evidence="12 15" id="KW-0804">Transcription</keyword>
<dbReference type="PANTHER" id="PTHR32071">
    <property type="entry name" value="TRANSCRIPTIONAL REGULATORY PROTEIN"/>
    <property type="match status" value="1"/>
</dbReference>
<dbReference type="RefSeq" id="WP_373656554.1">
    <property type="nucleotide sequence ID" value="NZ_JBGUAW010000008.1"/>
</dbReference>
<evidence type="ECO:0000256" key="2">
    <source>
        <dbReference type="ARBA" id="ARBA00019059"/>
    </source>
</evidence>
<dbReference type="Pfam" id="PF25601">
    <property type="entry name" value="AAA_lid_14"/>
    <property type="match status" value="1"/>
</dbReference>
<dbReference type="Pfam" id="PF00158">
    <property type="entry name" value="Sigma54_activat"/>
    <property type="match status" value="1"/>
</dbReference>
<dbReference type="InterPro" id="IPR003593">
    <property type="entry name" value="AAA+_ATPase"/>
</dbReference>
<dbReference type="InterPro" id="IPR001789">
    <property type="entry name" value="Sig_transdc_resp-reg_receiver"/>
</dbReference>
<evidence type="ECO:0000256" key="9">
    <source>
        <dbReference type="ARBA" id="ARBA00023015"/>
    </source>
</evidence>
<dbReference type="InterPro" id="IPR025943">
    <property type="entry name" value="Sigma_54_int_dom_ATP-bd_2"/>
</dbReference>
<keyword evidence="13 15" id="KW-0535">Nitrogen fixation</keyword>
<dbReference type="Pfam" id="PF02954">
    <property type="entry name" value="HTH_8"/>
    <property type="match status" value="1"/>
</dbReference>
<dbReference type="InterPro" id="IPR002197">
    <property type="entry name" value="HTH_Fis"/>
</dbReference>
<dbReference type="PROSITE" id="PS00688">
    <property type="entry name" value="SIGMA54_INTERACT_3"/>
    <property type="match status" value="1"/>
</dbReference>
<dbReference type="Gene3D" id="1.10.8.60">
    <property type="match status" value="1"/>
</dbReference>
<dbReference type="NCBIfam" id="TIGR01818">
    <property type="entry name" value="ntrC"/>
    <property type="match status" value="1"/>
</dbReference>
<dbReference type="Gene3D" id="3.40.50.300">
    <property type="entry name" value="P-loop containing nucleotide triphosphate hydrolases"/>
    <property type="match status" value="1"/>
</dbReference>
<evidence type="ECO:0000256" key="7">
    <source>
        <dbReference type="ARBA" id="ARBA00022840"/>
    </source>
</evidence>
<keyword evidence="3 15" id="KW-0963">Cytoplasm</keyword>
<evidence type="ECO:0000256" key="10">
    <source>
        <dbReference type="ARBA" id="ARBA00023125"/>
    </source>
</evidence>
<dbReference type="Gene3D" id="3.40.50.2300">
    <property type="match status" value="1"/>
</dbReference>
<comment type="subcellular location">
    <subcellularLocation>
        <location evidence="1 15">Cytoplasm</location>
    </subcellularLocation>
</comment>
<keyword evidence="11 15" id="KW-0010">Activator</keyword>
<keyword evidence="6 15" id="KW-0547">Nucleotide-binding</keyword>
<dbReference type="SUPFAM" id="SSF46689">
    <property type="entry name" value="Homeodomain-like"/>
    <property type="match status" value="1"/>
</dbReference>
<dbReference type="Gene3D" id="1.10.10.60">
    <property type="entry name" value="Homeodomain-like"/>
    <property type="match status" value="1"/>
</dbReference>
<dbReference type="PROSITE" id="PS50110">
    <property type="entry name" value="RESPONSE_REGULATORY"/>
    <property type="match status" value="1"/>
</dbReference>
<evidence type="ECO:0000256" key="4">
    <source>
        <dbReference type="ARBA" id="ARBA00022491"/>
    </source>
</evidence>
<accession>A0ABV4TX12</accession>
<protein>
    <recommendedName>
        <fullName evidence="2 15">DNA-binding transcriptional regulator NtrC</fullName>
    </recommendedName>
    <alternativeName>
        <fullName evidence="15">Nitrogen regulation protein NR(I)</fullName>
    </alternativeName>
</protein>
<dbReference type="Pfam" id="PF00072">
    <property type="entry name" value="Response_reg"/>
    <property type="match status" value="1"/>
</dbReference>
<dbReference type="SUPFAM" id="SSF52172">
    <property type="entry name" value="CheY-like"/>
    <property type="match status" value="1"/>
</dbReference>
<comment type="caution">
    <text evidence="18">The sequence shown here is derived from an EMBL/GenBank/DDBJ whole genome shotgun (WGS) entry which is preliminary data.</text>
</comment>
<dbReference type="EMBL" id="JBGUAW010000008">
    <property type="protein sequence ID" value="MFA9461778.1"/>
    <property type="molecule type" value="Genomic_DNA"/>
</dbReference>
<keyword evidence="19" id="KW-1185">Reference proteome</keyword>
<evidence type="ECO:0000256" key="6">
    <source>
        <dbReference type="ARBA" id="ARBA00022741"/>
    </source>
</evidence>
<keyword evidence="4 15" id="KW-0678">Repressor</keyword>
<dbReference type="PROSITE" id="PS50045">
    <property type="entry name" value="SIGMA54_INTERACT_4"/>
    <property type="match status" value="1"/>
</dbReference>
<dbReference type="InterPro" id="IPR058031">
    <property type="entry name" value="AAA_lid_NorR"/>
</dbReference>
<dbReference type="InterPro" id="IPR027417">
    <property type="entry name" value="P-loop_NTPase"/>
</dbReference>
<evidence type="ECO:0000313" key="18">
    <source>
        <dbReference type="EMBL" id="MFA9461778.1"/>
    </source>
</evidence>
<evidence type="ECO:0000256" key="8">
    <source>
        <dbReference type="ARBA" id="ARBA00023012"/>
    </source>
</evidence>
<organism evidence="18 19">
    <name type="scientific">Thiohalorhabdus methylotrophus</name>
    <dbReference type="NCBI Taxonomy" id="3242694"/>
    <lineage>
        <taxon>Bacteria</taxon>
        <taxon>Pseudomonadati</taxon>
        <taxon>Pseudomonadota</taxon>
        <taxon>Gammaproteobacteria</taxon>
        <taxon>Thiohalorhabdales</taxon>
        <taxon>Thiohalorhabdaceae</taxon>
        <taxon>Thiohalorhabdus</taxon>
    </lineage>
</organism>
<comment type="function">
    <text evidence="15">Member of the two-component regulatory system NtrB/NtrC, which controls expression of the nitrogen-regulated (ntr) genes in response to nitrogen limitation. Phosphorylated NtrC binds directly to DNA and stimulates the formation of open promoter-sigma54-RNA polymerase complexes.</text>
</comment>
<evidence type="ECO:0000256" key="1">
    <source>
        <dbReference type="ARBA" id="ARBA00004496"/>
    </source>
</evidence>
<evidence type="ECO:0000313" key="19">
    <source>
        <dbReference type="Proteomes" id="UP001575181"/>
    </source>
</evidence>
<dbReference type="SUPFAM" id="SSF52540">
    <property type="entry name" value="P-loop containing nucleoside triphosphate hydrolases"/>
    <property type="match status" value="1"/>
</dbReference>
<name>A0ABV4TX12_9GAMM</name>
<feature type="domain" description="Sigma-54 factor interaction" evidence="16">
    <location>
        <begin position="136"/>
        <end position="365"/>
    </location>
</feature>